<proteinExistence type="predicted"/>
<evidence type="ECO:0000313" key="3">
    <source>
        <dbReference type="Proteomes" id="UP001419268"/>
    </source>
</evidence>
<feature type="region of interest" description="Disordered" evidence="1">
    <location>
        <begin position="155"/>
        <end position="191"/>
    </location>
</feature>
<reference evidence="2 3" key="1">
    <citation type="submission" date="2024-01" db="EMBL/GenBank/DDBJ databases">
        <title>Genome assemblies of Stephania.</title>
        <authorList>
            <person name="Yang L."/>
        </authorList>
    </citation>
    <scope>NUCLEOTIDE SEQUENCE [LARGE SCALE GENOMIC DNA]</scope>
    <source>
        <strain evidence="2">JXDWG</strain>
        <tissue evidence="2">Leaf</tissue>
    </source>
</reference>
<name>A0AAP0HLY0_9MAGN</name>
<keyword evidence="3" id="KW-1185">Reference proteome</keyword>
<dbReference type="EMBL" id="JBBNAG010000012">
    <property type="protein sequence ID" value="KAK9089206.1"/>
    <property type="molecule type" value="Genomic_DNA"/>
</dbReference>
<evidence type="ECO:0000313" key="2">
    <source>
        <dbReference type="EMBL" id="KAK9089206.1"/>
    </source>
</evidence>
<organism evidence="2 3">
    <name type="scientific">Stephania cephalantha</name>
    <dbReference type="NCBI Taxonomy" id="152367"/>
    <lineage>
        <taxon>Eukaryota</taxon>
        <taxon>Viridiplantae</taxon>
        <taxon>Streptophyta</taxon>
        <taxon>Embryophyta</taxon>
        <taxon>Tracheophyta</taxon>
        <taxon>Spermatophyta</taxon>
        <taxon>Magnoliopsida</taxon>
        <taxon>Ranunculales</taxon>
        <taxon>Menispermaceae</taxon>
        <taxon>Menispermoideae</taxon>
        <taxon>Cissampelideae</taxon>
        <taxon>Stephania</taxon>
    </lineage>
</organism>
<dbReference type="Pfam" id="PF04788">
    <property type="entry name" value="DUF620"/>
    <property type="match status" value="1"/>
</dbReference>
<gene>
    <name evidence="2" type="ORF">Scep_028288</name>
</gene>
<evidence type="ECO:0000256" key="1">
    <source>
        <dbReference type="SAM" id="MobiDB-lite"/>
    </source>
</evidence>
<feature type="compositionally biased region" description="Basic and acidic residues" evidence="1">
    <location>
        <begin position="155"/>
        <end position="168"/>
    </location>
</feature>
<sequence length="191" mass="20418">MKLLLMLLKTNNKKKMFSFGFPFVFPALGGLLFGYDIGATFGAIISLQSPELSGTAWLCGIHKSAGAWPGGCPDMLEAATSALPMVPFNKLCTGRQLHIQKPMITYMDKAESGGFVLWQMMPDMWYVELAVEAARFMLDAMASLDAGGAGKGGEFHSLRESTLMERDSPLTSPTGSETGAVSTPPSGAGQR</sequence>
<feature type="compositionally biased region" description="Polar residues" evidence="1">
    <location>
        <begin position="169"/>
        <end position="185"/>
    </location>
</feature>
<dbReference type="InterPro" id="IPR006873">
    <property type="entry name" value="DUF620"/>
</dbReference>
<accession>A0AAP0HLY0</accession>
<dbReference type="Proteomes" id="UP001419268">
    <property type="component" value="Unassembled WGS sequence"/>
</dbReference>
<protein>
    <submittedName>
        <fullName evidence="2">Uncharacterized protein</fullName>
    </submittedName>
</protein>
<comment type="caution">
    <text evidence="2">The sequence shown here is derived from an EMBL/GenBank/DDBJ whole genome shotgun (WGS) entry which is preliminary data.</text>
</comment>
<dbReference type="AlphaFoldDB" id="A0AAP0HLY0"/>